<protein>
    <submittedName>
        <fullName evidence="3">HDC15728</fullName>
    </submittedName>
</protein>
<proteinExistence type="predicted"/>
<gene>
    <name evidence="3" type="ORF">HDC15728</name>
</gene>
<evidence type="ECO:0000256" key="2">
    <source>
        <dbReference type="SAM" id="Phobius"/>
    </source>
</evidence>
<keyword evidence="2" id="KW-0472">Membrane</keyword>
<evidence type="ECO:0000313" key="3">
    <source>
        <dbReference type="EMBL" id="DAA04342.1"/>
    </source>
</evidence>
<feature type="region of interest" description="Disordered" evidence="1">
    <location>
        <begin position="67"/>
        <end position="91"/>
    </location>
</feature>
<keyword evidence="2" id="KW-1133">Transmembrane helix</keyword>
<accession>Q6IJ79</accession>
<feature type="transmembrane region" description="Helical" evidence="2">
    <location>
        <begin position="100"/>
        <end position="119"/>
    </location>
</feature>
<organism evidence="3">
    <name type="scientific">Drosophila melanogaster</name>
    <name type="common">Fruit fly</name>
    <dbReference type="NCBI Taxonomy" id="7227"/>
    <lineage>
        <taxon>Eukaryota</taxon>
        <taxon>Metazoa</taxon>
        <taxon>Ecdysozoa</taxon>
        <taxon>Arthropoda</taxon>
        <taxon>Hexapoda</taxon>
        <taxon>Insecta</taxon>
        <taxon>Pterygota</taxon>
        <taxon>Neoptera</taxon>
        <taxon>Endopterygota</taxon>
        <taxon>Diptera</taxon>
        <taxon>Brachycera</taxon>
        <taxon>Muscomorpha</taxon>
        <taxon>Ephydroidea</taxon>
        <taxon>Drosophilidae</taxon>
        <taxon>Drosophila</taxon>
        <taxon>Sophophora</taxon>
    </lineage>
</organism>
<evidence type="ECO:0000256" key="1">
    <source>
        <dbReference type="SAM" id="MobiDB-lite"/>
    </source>
</evidence>
<name>Q6IJ79_DROME</name>
<sequence>MAVAPDELAFTCNSKSIGETARQLTSLLLKITGFLPFTPENRKVAVMEQGVECSGVTTLRVNRQPPSHPLHPLHPLHQSHHSHQVPPTPTQPRALSPRMFFAFALWFMAFLPACLHASFPSCHYYAIVPAF</sequence>
<reference evidence="3" key="1">
    <citation type="journal article" date="2003" name="Genome Biol.">
        <title>An integrated gene annotation and transcriptional profiling approach towards the full gene content of the Drosophila genome.</title>
        <authorList>
            <person name="Hild M."/>
            <person name="Beckmann B."/>
            <person name="Haas S.A."/>
            <person name="Koch B."/>
            <person name="Solovyev V."/>
            <person name="Busold C."/>
            <person name="Fellenberg K."/>
            <person name="Boutros M."/>
            <person name="Vingron M."/>
            <person name="Sauer F."/>
            <person name="Hoheisel J.D."/>
            <person name="Paro R."/>
        </authorList>
    </citation>
    <scope>NUCLEOTIDE SEQUENCE</scope>
</reference>
<keyword evidence="2" id="KW-0812">Transmembrane</keyword>
<dbReference type="EMBL" id="BK002837">
    <property type="protein sequence ID" value="DAA04342.1"/>
    <property type="molecule type" value="Genomic_DNA"/>
</dbReference>
<dbReference type="AlphaFoldDB" id="Q6IJ79"/>